<keyword evidence="2" id="KW-1185">Reference proteome</keyword>
<protein>
    <submittedName>
        <fullName evidence="1">2424_t:CDS:1</fullName>
    </submittedName>
</protein>
<evidence type="ECO:0000313" key="1">
    <source>
        <dbReference type="EMBL" id="CAG8495127.1"/>
    </source>
</evidence>
<reference evidence="1" key="1">
    <citation type="submission" date="2021-06" db="EMBL/GenBank/DDBJ databases">
        <authorList>
            <person name="Kallberg Y."/>
            <person name="Tangrot J."/>
            <person name="Rosling A."/>
        </authorList>
    </citation>
    <scope>NUCLEOTIDE SEQUENCE</scope>
    <source>
        <strain evidence="1">FL966</strain>
    </source>
</reference>
<sequence length="127" mass="13821">LDLPKCNSLKVVLTSPLVARQGTQGLPTCPTNVGLFECNIKQETRSEPIPSTECVESRSCNYQPNNIVSCSRVGIECVISSISTNEFHCSYVVNGTEPRCGFICKSCRNTLNNELECNSCSNGIKTP</sequence>
<evidence type="ECO:0000313" key="2">
    <source>
        <dbReference type="Proteomes" id="UP000789759"/>
    </source>
</evidence>
<dbReference type="EMBL" id="CAJVQA010000897">
    <property type="protein sequence ID" value="CAG8495127.1"/>
    <property type="molecule type" value="Genomic_DNA"/>
</dbReference>
<dbReference type="Proteomes" id="UP000789759">
    <property type="component" value="Unassembled WGS sequence"/>
</dbReference>
<dbReference type="OrthoDB" id="10521002at2759"/>
<comment type="caution">
    <text evidence="1">The sequence shown here is derived from an EMBL/GenBank/DDBJ whole genome shotgun (WGS) entry which is preliminary data.</text>
</comment>
<name>A0A9N8ZF03_9GLOM</name>
<accession>A0A9N8ZF03</accession>
<proteinExistence type="predicted"/>
<dbReference type="AlphaFoldDB" id="A0A9N8ZF03"/>
<gene>
    <name evidence="1" type="ORF">CPELLU_LOCUS2177</name>
</gene>
<organism evidence="1 2">
    <name type="scientific">Cetraspora pellucida</name>
    <dbReference type="NCBI Taxonomy" id="1433469"/>
    <lineage>
        <taxon>Eukaryota</taxon>
        <taxon>Fungi</taxon>
        <taxon>Fungi incertae sedis</taxon>
        <taxon>Mucoromycota</taxon>
        <taxon>Glomeromycotina</taxon>
        <taxon>Glomeromycetes</taxon>
        <taxon>Diversisporales</taxon>
        <taxon>Gigasporaceae</taxon>
        <taxon>Cetraspora</taxon>
    </lineage>
</organism>
<feature type="non-terminal residue" evidence="1">
    <location>
        <position position="127"/>
    </location>
</feature>